<evidence type="ECO:0000259" key="9">
    <source>
        <dbReference type="Pfam" id="PF13231"/>
    </source>
</evidence>
<evidence type="ECO:0000256" key="5">
    <source>
        <dbReference type="ARBA" id="ARBA00022692"/>
    </source>
</evidence>
<dbReference type="EMBL" id="CAFBPQ010000003">
    <property type="protein sequence ID" value="CAB5014017.1"/>
    <property type="molecule type" value="Genomic_DNA"/>
</dbReference>
<evidence type="ECO:0000313" key="11">
    <source>
        <dbReference type="EMBL" id="CAB4897367.1"/>
    </source>
</evidence>
<gene>
    <name evidence="10" type="ORF">UFOPK2683_01303</name>
    <name evidence="11" type="ORF">UFOPK3605_00281</name>
    <name evidence="12" type="ORF">UFOPK3897_00162</name>
    <name evidence="13" type="ORF">UFOPK4121_00215</name>
</gene>
<evidence type="ECO:0000313" key="10">
    <source>
        <dbReference type="EMBL" id="CAB4731386.1"/>
    </source>
</evidence>
<evidence type="ECO:0000256" key="3">
    <source>
        <dbReference type="ARBA" id="ARBA00022676"/>
    </source>
</evidence>
<feature type="transmembrane region" description="Helical" evidence="8">
    <location>
        <begin position="245"/>
        <end position="264"/>
    </location>
</feature>
<evidence type="ECO:0000256" key="6">
    <source>
        <dbReference type="ARBA" id="ARBA00022989"/>
    </source>
</evidence>
<evidence type="ECO:0000256" key="4">
    <source>
        <dbReference type="ARBA" id="ARBA00022679"/>
    </source>
</evidence>
<keyword evidence="2" id="KW-1003">Cell membrane</keyword>
<feature type="transmembrane region" description="Helical" evidence="8">
    <location>
        <begin position="389"/>
        <end position="406"/>
    </location>
</feature>
<keyword evidence="4" id="KW-0808">Transferase</keyword>
<dbReference type="Pfam" id="PF13231">
    <property type="entry name" value="PMT_2"/>
    <property type="match status" value="1"/>
</dbReference>
<dbReference type="GO" id="GO:0016763">
    <property type="term" value="F:pentosyltransferase activity"/>
    <property type="evidence" value="ECO:0007669"/>
    <property type="project" value="TreeGrafter"/>
</dbReference>
<dbReference type="EMBL" id="CAFBMM010000005">
    <property type="protein sequence ID" value="CAB4897367.1"/>
    <property type="molecule type" value="Genomic_DNA"/>
</dbReference>
<reference evidence="11" key="1">
    <citation type="submission" date="2020-05" db="EMBL/GenBank/DDBJ databases">
        <authorList>
            <person name="Chiriac C."/>
            <person name="Salcher M."/>
            <person name="Ghai R."/>
            <person name="Kavagutti S V."/>
        </authorList>
    </citation>
    <scope>NUCLEOTIDE SEQUENCE</scope>
</reference>
<feature type="domain" description="Glycosyltransferase RgtA/B/C/D-like" evidence="9">
    <location>
        <begin position="104"/>
        <end position="264"/>
    </location>
</feature>
<keyword evidence="6 8" id="KW-1133">Transmembrane helix</keyword>
<accession>A0A6J7FPD5</accession>
<keyword evidence="7 8" id="KW-0472">Membrane</keyword>
<dbReference type="InterPro" id="IPR038731">
    <property type="entry name" value="RgtA/B/C-like"/>
</dbReference>
<organism evidence="11">
    <name type="scientific">freshwater metagenome</name>
    <dbReference type="NCBI Taxonomy" id="449393"/>
    <lineage>
        <taxon>unclassified sequences</taxon>
        <taxon>metagenomes</taxon>
        <taxon>ecological metagenomes</taxon>
    </lineage>
</organism>
<keyword evidence="5 8" id="KW-0812">Transmembrane</keyword>
<dbReference type="EMBL" id="CAEZYK010000090">
    <property type="protein sequence ID" value="CAB4731386.1"/>
    <property type="molecule type" value="Genomic_DNA"/>
</dbReference>
<feature type="transmembrane region" description="Helical" evidence="8">
    <location>
        <begin position="413"/>
        <end position="431"/>
    </location>
</feature>
<name>A0A6J7FPD5_9ZZZZ</name>
<feature type="transmembrane region" description="Helical" evidence="8">
    <location>
        <begin position="153"/>
        <end position="170"/>
    </location>
</feature>
<sequence length="470" mass="52233">MTKITDERSDISHTGLDRRKFFIWLTAITLVGLGVRLAYMFIVKWDQPIWGDAFTYHWTANGIADGMGWQSWLPKVLTKGGSVFSSPESTWGNFAVSKGVAAENPPLFPFYLSIFSFFGLRSFHWHMLATTGLGVASVFMMGLVGRKIAGPRVGLIAAGIAAVYANFWVYDPLVISEPMGILAGTVVVLLAYRAWDKPTLKRVVALGAACGVAALVRSEFALLLVFLMVPFVISRLKGRSIKERAIMFFSAGIVALLVISPWLIRNAVTFEKPFFMTHDAGLSLQSGNCDATYYGDALGWWSPECPNSGNPPSLETNDFSVRDVYWGQRGRAYMLDHLDRFPVVALARLGRMWEIYRPGSPWGTPSKGQKIAFDITEGRSEKAAQLALLQYWLLVPFSIAGFILLWKRKRTIVPLIVLPILVSLIALYTFGNTRYRSIAEIAIAASAAVAFDAILRWRQVRRSDSVVLKN</sequence>
<evidence type="ECO:0000256" key="1">
    <source>
        <dbReference type="ARBA" id="ARBA00004651"/>
    </source>
</evidence>
<protein>
    <submittedName>
        <fullName evidence="11">Unannotated protein</fullName>
    </submittedName>
</protein>
<keyword evidence="3" id="KW-0328">Glycosyltransferase</keyword>
<proteinExistence type="predicted"/>
<dbReference type="GO" id="GO:0005886">
    <property type="term" value="C:plasma membrane"/>
    <property type="evidence" value="ECO:0007669"/>
    <property type="project" value="UniProtKB-SubCell"/>
</dbReference>
<evidence type="ECO:0000313" key="13">
    <source>
        <dbReference type="EMBL" id="CAB5014017.1"/>
    </source>
</evidence>
<dbReference type="InterPro" id="IPR050297">
    <property type="entry name" value="LipidA_mod_glycosyltrf_83"/>
</dbReference>
<dbReference type="PANTHER" id="PTHR33908:SF11">
    <property type="entry name" value="MEMBRANE PROTEIN"/>
    <property type="match status" value="1"/>
</dbReference>
<evidence type="ECO:0000313" key="12">
    <source>
        <dbReference type="EMBL" id="CAB4968897.1"/>
    </source>
</evidence>
<dbReference type="EMBL" id="CAFBOF010000002">
    <property type="protein sequence ID" value="CAB4968897.1"/>
    <property type="molecule type" value="Genomic_DNA"/>
</dbReference>
<evidence type="ECO:0000256" key="7">
    <source>
        <dbReference type="ARBA" id="ARBA00023136"/>
    </source>
</evidence>
<feature type="transmembrane region" description="Helical" evidence="8">
    <location>
        <begin position="203"/>
        <end position="233"/>
    </location>
</feature>
<feature type="transmembrane region" description="Helical" evidence="8">
    <location>
        <begin position="21"/>
        <end position="42"/>
    </location>
</feature>
<dbReference type="AlphaFoldDB" id="A0A6J7FPD5"/>
<dbReference type="GO" id="GO:0008610">
    <property type="term" value="P:lipid biosynthetic process"/>
    <property type="evidence" value="ECO:0007669"/>
    <property type="project" value="UniProtKB-ARBA"/>
</dbReference>
<feature type="transmembrane region" description="Helical" evidence="8">
    <location>
        <begin position="123"/>
        <end position="144"/>
    </location>
</feature>
<comment type="subcellular location">
    <subcellularLocation>
        <location evidence="1">Cell membrane</location>
        <topology evidence="1">Multi-pass membrane protein</topology>
    </subcellularLocation>
</comment>
<evidence type="ECO:0000256" key="8">
    <source>
        <dbReference type="SAM" id="Phobius"/>
    </source>
</evidence>
<evidence type="ECO:0000256" key="2">
    <source>
        <dbReference type="ARBA" id="ARBA00022475"/>
    </source>
</evidence>
<dbReference type="PANTHER" id="PTHR33908">
    <property type="entry name" value="MANNOSYLTRANSFERASE YKCB-RELATED"/>
    <property type="match status" value="1"/>
</dbReference>